<feature type="chain" id="PRO_5030801226" evidence="1">
    <location>
        <begin position="21"/>
        <end position="48"/>
    </location>
</feature>
<feature type="signal peptide" evidence="1">
    <location>
        <begin position="1"/>
        <end position="20"/>
    </location>
</feature>
<name>A0A7R9IV37_TIMCA</name>
<reference evidence="2" key="1">
    <citation type="submission" date="2020-11" db="EMBL/GenBank/DDBJ databases">
        <authorList>
            <person name="Tran Van P."/>
        </authorList>
    </citation>
    <scope>NUCLEOTIDE SEQUENCE</scope>
</reference>
<sequence length="48" mass="5795">MMRLRMMMKWFSFLNSCLVGNYLNVLLQKDTQCQNRKLSTTCVKYVKE</sequence>
<dbReference type="EMBL" id="OE179104">
    <property type="protein sequence ID" value="CAD7567462.1"/>
    <property type="molecule type" value="Genomic_DNA"/>
</dbReference>
<organism evidence="2">
    <name type="scientific">Timema californicum</name>
    <name type="common">California timema</name>
    <name type="synonym">Walking stick</name>
    <dbReference type="NCBI Taxonomy" id="61474"/>
    <lineage>
        <taxon>Eukaryota</taxon>
        <taxon>Metazoa</taxon>
        <taxon>Ecdysozoa</taxon>
        <taxon>Arthropoda</taxon>
        <taxon>Hexapoda</taxon>
        <taxon>Insecta</taxon>
        <taxon>Pterygota</taxon>
        <taxon>Neoptera</taxon>
        <taxon>Polyneoptera</taxon>
        <taxon>Phasmatodea</taxon>
        <taxon>Timematodea</taxon>
        <taxon>Timematoidea</taxon>
        <taxon>Timematidae</taxon>
        <taxon>Timema</taxon>
    </lineage>
</organism>
<gene>
    <name evidence="2" type="ORF">TCMB3V08_LOCUS263</name>
</gene>
<dbReference type="AlphaFoldDB" id="A0A7R9IV37"/>
<accession>A0A7R9IV37</accession>
<protein>
    <submittedName>
        <fullName evidence="2">(California timema) hypothetical protein</fullName>
    </submittedName>
</protein>
<proteinExistence type="predicted"/>
<evidence type="ECO:0000256" key="1">
    <source>
        <dbReference type="SAM" id="SignalP"/>
    </source>
</evidence>
<keyword evidence="1" id="KW-0732">Signal</keyword>
<evidence type="ECO:0000313" key="2">
    <source>
        <dbReference type="EMBL" id="CAD7567462.1"/>
    </source>
</evidence>